<dbReference type="EMBL" id="JH167811">
    <property type="protein sequence ID" value="EHB02746.1"/>
    <property type="molecule type" value="Genomic_DNA"/>
</dbReference>
<organism evidence="1 2">
    <name type="scientific">Heterocephalus glaber</name>
    <name type="common">Naked mole rat</name>
    <dbReference type="NCBI Taxonomy" id="10181"/>
    <lineage>
        <taxon>Eukaryota</taxon>
        <taxon>Metazoa</taxon>
        <taxon>Chordata</taxon>
        <taxon>Craniata</taxon>
        <taxon>Vertebrata</taxon>
        <taxon>Euteleostomi</taxon>
        <taxon>Mammalia</taxon>
        <taxon>Eutheria</taxon>
        <taxon>Euarchontoglires</taxon>
        <taxon>Glires</taxon>
        <taxon>Rodentia</taxon>
        <taxon>Hystricomorpha</taxon>
        <taxon>Bathyergidae</taxon>
        <taxon>Heterocephalus</taxon>
    </lineage>
</organism>
<gene>
    <name evidence="1" type="ORF">GW7_12075</name>
</gene>
<name>G5B0D5_HETGA</name>
<evidence type="ECO:0000313" key="2">
    <source>
        <dbReference type="Proteomes" id="UP000006813"/>
    </source>
</evidence>
<protein>
    <submittedName>
        <fullName evidence="1">Uncharacterized protein</fullName>
    </submittedName>
</protein>
<dbReference type="AlphaFoldDB" id="G5B0D5"/>
<dbReference type="InParanoid" id="G5B0D5"/>
<accession>G5B0D5</accession>
<proteinExistence type="predicted"/>
<reference evidence="1 2" key="1">
    <citation type="journal article" date="2011" name="Nature">
        <title>Genome sequencing reveals insights into physiology and longevity of the naked mole rat.</title>
        <authorList>
            <person name="Kim E.B."/>
            <person name="Fang X."/>
            <person name="Fushan A.A."/>
            <person name="Huang Z."/>
            <person name="Lobanov A.V."/>
            <person name="Han L."/>
            <person name="Marino S.M."/>
            <person name="Sun X."/>
            <person name="Turanov A.A."/>
            <person name="Yang P."/>
            <person name="Yim S.H."/>
            <person name="Zhao X."/>
            <person name="Kasaikina M.V."/>
            <person name="Stoletzki N."/>
            <person name="Peng C."/>
            <person name="Polak P."/>
            <person name="Xiong Z."/>
            <person name="Kiezun A."/>
            <person name="Zhu Y."/>
            <person name="Chen Y."/>
            <person name="Kryukov G.V."/>
            <person name="Zhang Q."/>
            <person name="Peshkin L."/>
            <person name="Yang L."/>
            <person name="Bronson R.T."/>
            <person name="Buffenstein R."/>
            <person name="Wang B."/>
            <person name="Han C."/>
            <person name="Li Q."/>
            <person name="Chen L."/>
            <person name="Zhao W."/>
            <person name="Sunyaev S.R."/>
            <person name="Park T.J."/>
            <person name="Zhang G."/>
            <person name="Wang J."/>
            <person name="Gladyshev V.N."/>
        </authorList>
    </citation>
    <scope>NUCLEOTIDE SEQUENCE [LARGE SCALE GENOMIC DNA]</scope>
</reference>
<sequence length="68" mass="7676">MSDIIRKICGADLNRVKNPEQESVCDSWAQGVGSVWASEEQLIRSLLIDVLKDLDVEEMEDSEPRISK</sequence>
<evidence type="ECO:0000313" key="1">
    <source>
        <dbReference type="EMBL" id="EHB02746.1"/>
    </source>
</evidence>
<dbReference type="Proteomes" id="UP000006813">
    <property type="component" value="Unassembled WGS sequence"/>
</dbReference>